<dbReference type="Gene3D" id="1.20.200.10">
    <property type="entry name" value="Fumarase/aspartase (Central domain)"/>
    <property type="match status" value="1"/>
</dbReference>
<proteinExistence type="predicted"/>
<reference evidence="1 2" key="1">
    <citation type="journal article" date="2018" name="Nat. Biotechnol.">
        <title>A standardized bacterial taxonomy based on genome phylogeny substantially revises the tree of life.</title>
        <authorList>
            <person name="Parks D.H."/>
            <person name="Chuvochina M."/>
            <person name="Waite D.W."/>
            <person name="Rinke C."/>
            <person name="Skarshewski A."/>
            <person name="Chaumeil P.A."/>
            <person name="Hugenholtz P."/>
        </authorList>
    </citation>
    <scope>NUCLEOTIDE SEQUENCE [LARGE SCALE GENOMIC DNA]</scope>
    <source>
        <strain evidence="1">UBA8739</strain>
    </source>
</reference>
<name>A0A3B9ISH5_9PROT</name>
<feature type="non-terminal residue" evidence="1">
    <location>
        <position position="1"/>
    </location>
</feature>
<dbReference type="InterPro" id="IPR008948">
    <property type="entry name" value="L-Aspartase-like"/>
</dbReference>
<comment type="caution">
    <text evidence="1">The sequence shown here is derived from an EMBL/GenBank/DDBJ whole genome shotgun (WGS) entry which is preliminary data.</text>
</comment>
<dbReference type="GO" id="GO:0004397">
    <property type="term" value="F:histidine ammonia-lyase activity"/>
    <property type="evidence" value="ECO:0007669"/>
    <property type="project" value="UniProtKB-EC"/>
</dbReference>
<accession>A0A3B9ISH5</accession>
<dbReference type="AlphaFoldDB" id="A0A3B9ISH5"/>
<dbReference type="Proteomes" id="UP000257706">
    <property type="component" value="Unassembled WGS sequence"/>
</dbReference>
<evidence type="ECO:0000313" key="2">
    <source>
        <dbReference type="Proteomes" id="UP000257706"/>
    </source>
</evidence>
<dbReference type="EMBL" id="DMAI01000378">
    <property type="protein sequence ID" value="HAE50297.1"/>
    <property type="molecule type" value="Genomic_DNA"/>
</dbReference>
<evidence type="ECO:0000313" key="1">
    <source>
        <dbReference type="EMBL" id="HAE50297.1"/>
    </source>
</evidence>
<dbReference type="SUPFAM" id="SSF48557">
    <property type="entry name" value="L-aspartase-like"/>
    <property type="match status" value="1"/>
</dbReference>
<dbReference type="Pfam" id="PF00221">
    <property type="entry name" value="Lyase_aromatic"/>
    <property type="match status" value="1"/>
</dbReference>
<organism evidence="1 2">
    <name type="scientific">Tistrella mobilis</name>
    <dbReference type="NCBI Taxonomy" id="171437"/>
    <lineage>
        <taxon>Bacteria</taxon>
        <taxon>Pseudomonadati</taxon>
        <taxon>Pseudomonadota</taxon>
        <taxon>Alphaproteobacteria</taxon>
        <taxon>Geminicoccales</taxon>
        <taxon>Geminicoccaceae</taxon>
        <taxon>Tistrella</taxon>
    </lineage>
</organism>
<sequence>SANQEDHVSMATFAARRLGDIADNVSEIVGIELLAAAQGLEFHRPLRAAAKVEEAVARIRAVVPSYDTDRYFAPDLTAAGMMVREGRFCDLTEVSLEREGMAG</sequence>
<gene>
    <name evidence="1" type="ORF">DCK97_23065</name>
</gene>
<dbReference type="InterPro" id="IPR001106">
    <property type="entry name" value="Aromatic_Lyase"/>
</dbReference>
<dbReference type="EC" id="4.3.1.3" evidence="1"/>
<keyword evidence="1" id="KW-0456">Lyase</keyword>
<protein>
    <submittedName>
        <fullName evidence="1">Histidine ammonia-lyase</fullName>
        <ecNumber evidence="1">4.3.1.3</ecNumber>
    </submittedName>
</protein>